<name>A0A4Z0C3H9_9BURK</name>
<sequence>MDVGYPSLKQRICWSPALPPQVRAVLERSGAKLVAGFPDTPRAISADEAIANRDRNLGNILWDGQTATWIDHERALGREGLPDVNKLAALVTMSGIDDRDIQRAAVGISLTLGEQAIREAEASCGDLNVSGFAQQVADRLGPLATRVLQRFPQPHDLFTEGDGTAGGLQ</sequence>
<reference evidence="1 2" key="1">
    <citation type="submission" date="2019-03" db="EMBL/GenBank/DDBJ databases">
        <title>Ramlibacter rhizophilus CCTCC AB2015357, whole genome shotgun sequence.</title>
        <authorList>
            <person name="Zhang X."/>
            <person name="Feng G."/>
            <person name="Zhu H."/>
        </authorList>
    </citation>
    <scope>NUCLEOTIDE SEQUENCE [LARGE SCALE GENOMIC DNA]</scope>
    <source>
        <strain evidence="1 2">CCTCC AB2015357</strain>
    </source>
</reference>
<accession>A0A4Z0C3H9</accession>
<organism evidence="1 2">
    <name type="scientific">Ramlibacter rhizophilus</name>
    <dbReference type="NCBI Taxonomy" id="1781167"/>
    <lineage>
        <taxon>Bacteria</taxon>
        <taxon>Pseudomonadati</taxon>
        <taxon>Pseudomonadota</taxon>
        <taxon>Betaproteobacteria</taxon>
        <taxon>Burkholderiales</taxon>
        <taxon>Comamonadaceae</taxon>
        <taxon>Ramlibacter</taxon>
    </lineage>
</organism>
<dbReference type="EMBL" id="SMLL01000001">
    <property type="protein sequence ID" value="TFZ05038.1"/>
    <property type="molecule type" value="Genomic_DNA"/>
</dbReference>
<gene>
    <name evidence="1" type="ORF">EZ242_04630</name>
</gene>
<evidence type="ECO:0000313" key="1">
    <source>
        <dbReference type="EMBL" id="TFZ05038.1"/>
    </source>
</evidence>
<protein>
    <submittedName>
        <fullName evidence="1">Uncharacterized protein</fullName>
    </submittedName>
</protein>
<dbReference type="OrthoDB" id="9128719at2"/>
<keyword evidence="2" id="KW-1185">Reference proteome</keyword>
<dbReference type="AlphaFoldDB" id="A0A4Z0C3H9"/>
<proteinExistence type="predicted"/>
<dbReference type="Proteomes" id="UP000297564">
    <property type="component" value="Unassembled WGS sequence"/>
</dbReference>
<evidence type="ECO:0000313" key="2">
    <source>
        <dbReference type="Proteomes" id="UP000297564"/>
    </source>
</evidence>
<comment type="caution">
    <text evidence="1">The sequence shown here is derived from an EMBL/GenBank/DDBJ whole genome shotgun (WGS) entry which is preliminary data.</text>
</comment>